<dbReference type="GO" id="GO:0009909">
    <property type="term" value="P:regulation of flower development"/>
    <property type="evidence" value="ECO:0007669"/>
    <property type="project" value="InterPro"/>
</dbReference>
<feature type="domain" description="CCT" evidence="9">
    <location>
        <begin position="577"/>
        <end position="619"/>
    </location>
</feature>
<keyword evidence="3" id="KW-0090">Biological rhythms</keyword>
<dbReference type="InterPro" id="IPR001789">
    <property type="entry name" value="Sig_transdc_resp-reg_receiver"/>
</dbReference>
<evidence type="ECO:0000256" key="7">
    <source>
        <dbReference type="SAM" id="MobiDB-lite"/>
    </source>
</evidence>
<evidence type="ECO:0000259" key="8">
    <source>
        <dbReference type="PROSITE" id="PS50110"/>
    </source>
</evidence>
<organism evidence="10 11">
    <name type="scientific">Erythroxylum novogranatense</name>
    <dbReference type="NCBI Taxonomy" id="1862640"/>
    <lineage>
        <taxon>Eukaryota</taxon>
        <taxon>Viridiplantae</taxon>
        <taxon>Streptophyta</taxon>
        <taxon>Embryophyta</taxon>
        <taxon>Tracheophyta</taxon>
        <taxon>Spermatophyta</taxon>
        <taxon>Magnoliopsida</taxon>
        <taxon>eudicotyledons</taxon>
        <taxon>Gunneridae</taxon>
        <taxon>Pentapetalae</taxon>
        <taxon>rosids</taxon>
        <taxon>fabids</taxon>
        <taxon>Malpighiales</taxon>
        <taxon>Erythroxylaceae</taxon>
        <taxon>Erythroxylum</taxon>
    </lineage>
</organism>
<feature type="domain" description="Response regulatory" evidence="8">
    <location>
        <begin position="1"/>
        <end position="39"/>
    </location>
</feature>
<protein>
    <recommendedName>
        <fullName evidence="12">Two-component response regulator-like PRR37</fullName>
    </recommendedName>
</protein>
<dbReference type="GO" id="GO:0003700">
    <property type="term" value="F:DNA-binding transcription factor activity"/>
    <property type="evidence" value="ECO:0007669"/>
    <property type="project" value="TreeGrafter"/>
</dbReference>
<dbReference type="InterPro" id="IPR010402">
    <property type="entry name" value="CCT_domain"/>
</dbReference>
<feature type="compositionally biased region" description="Low complexity" evidence="7">
    <location>
        <begin position="371"/>
        <end position="384"/>
    </location>
</feature>
<dbReference type="PANTHER" id="PTHR31319">
    <property type="entry name" value="ZINC FINGER PROTEIN CONSTANS-LIKE 4"/>
    <property type="match status" value="1"/>
</dbReference>
<feature type="compositionally biased region" description="Polar residues" evidence="7">
    <location>
        <begin position="322"/>
        <end position="370"/>
    </location>
</feature>
<evidence type="ECO:0000256" key="4">
    <source>
        <dbReference type="ARBA" id="ARBA00023242"/>
    </source>
</evidence>
<keyword evidence="4 6" id="KW-0539">Nucleus</keyword>
<accession>A0AAV8TIM6</accession>
<dbReference type="Pfam" id="PF06203">
    <property type="entry name" value="CCT"/>
    <property type="match status" value="1"/>
</dbReference>
<dbReference type="GO" id="GO:2000028">
    <property type="term" value="P:regulation of photoperiodism, flowering"/>
    <property type="evidence" value="ECO:0007669"/>
    <property type="project" value="TreeGrafter"/>
</dbReference>
<evidence type="ECO:0000313" key="10">
    <source>
        <dbReference type="EMBL" id="KAJ8765994.1"/>
    </source>
</evidence>
<feature type="region of interest" description="Disordered" evidence="7">
    <location>
        <begin position="322"/>
        <end position="384"/>
    </location>
</feature>
<dbReference type="SUPFAM" id="SSF52172">
    <property type="entry name" value="CheY-like"/>
    <property type="match status" value="1"/>
</dbReference>
<feature type="region of interest" description="Disordered" evidence="7">
    <location>
        <begin position="71"/>
        <end position="107"/>
    </location>
</feature>
<feature type="compositionally biased region" description="Polar residues" evidence="7">
    <location>
        <begin position="71"/>
        <end position="86"/>
    </location>
</feature>
<proteinExistence type="inferred from homology"/>
<evidence type="ECO:0000256" key="3">
    <source>
        <dbReference type="ARBA" id="ARBA00023108"/>
    </source>
</evidence>
<evidence type="ECO:0008006" key="12">
    <source>
        <dbReference type="Google" id="ProtNLM"/>
    </source>
</evidence>
<comment type="caution">
    <text evidence="5">Lacks conserved residue(s) required for the propagation of feature annotation.</text>
</comment>
<dbReference type="InterPro" id="IPR011006">
    <property type="entry name" value="CheY-like_superfamily"/>
</dbReference>
<name>A0AAV8TIM6_9ROSI</name>
<dbReference type="EMBL" id="JAIWQS010000005">
    <property type="protein sequence ID" value="KAJ8765994.1"/>
    <property type="molecule type" value="Genomic_DNA"/>
</dbReference>
<dbReference type="GO" id="GO:0048511">
    <property type="term" value="P:rhythmic process"/>
    <property type="evidence" value="ECO:0007669"/>
    <property type="project" value="UniProtKB-KW"/>
</dbReference>
<dbReference type="PANTHER" id="PTHR31319:SF97">
    <property type="entry name" value="CCT DOMAIN-CONTAINING PROTEIN"/>
    <property type="match status" value="1"/>
</dbReference>
<feature type="compositionally biased region" description="Polar residues" evidence="7">
    <location>
        <begin position="525"/>
        <end position="537"/>
    </location>
</feature>
<comment type="similarity">
    <text evidence="2">Belongs to the ARR-like family.</text>
</comment>
<dbReference type="PROSITE" id="PS51017">
    <property type="entry name" value="CCT"/>
    <property type="match status" value="1"/>
</dbReference>
<dbReference type="Gene3D" id="3.40.50.2300">
    <property type="match status" value="1"/>
</dbReference>
<comment type="subcellular location">
    <subcellularLocation>
        <location evidence="1 6">Nucleus</location>
    </subcellularLocation>
</comment>
<feature type="region of interest" description="Disordered" evidence="7">
    <location>
        <begin position="516"/>
        <end position="543"/>
    </location>
</feature>
<reference evidence="10 11" key="1">
    <citation type="submission" date="2021-09" db="EMBL/GenBank/DDBJ databases">
        <title>Genomic insights and catalytic innovation underlie evolution of tropane alkaloids biosynthesis.</title>
        <authorList>
            <person name="Wang Y.-J."/>
            <person name="Tian T."/>
            <person name="Huang J.-P."/>
            <person name="Huang S.-X."/>
        </authorList>
    </citation>
    <scope>NUCLEOTIDE SEQUENCE [LARGE SCALE GENOMIC DNA]</scope>
    <source>
        <strain evidence="10">KIB-2018</strain>
        <tissue evidence="10">Leaf</tissue>
    </source>
</reference>
<evidence type="ECO:0000256" key="1">
    <source>
        <dbReference type="ARBA" id="ARBA00004123"/>
    </source>
</evidence>
<evidence type="ECO:0000313" key="11">
    <source>
        <dbReference type="Proteomes" id="UP001159364"/>
    </source>
</evidence>
<comment type="caution">
    <text evidence="10">The sequence shown here is derived from an EMBL/GenBank/DDBJ whole genome shotgun (WGS) entry which is preliminary data.</text>
</comment>
<gene>
    <name evidence="10" type="ORF">K2173_020510</name>
</gene>
<dbReference type="InterPro" id="IPR045281">
    <property type="entry name" value="CONSTANS-like"/>
</dbReference>
<evidence type="ECO:0000259" key="9">
    <source>
        <dbReference type="PROSITE" id="PS51017"/>
    </source>
</evidence>
<dbReference type="GO" id="GO:0000160">
    <property type="term" value="P:phosphorelay signal transduction system"/>
    <property type="evidence" value="ECO:0007669"/>
    <property type="project" value="InterPro"/>
</dbReference>
<sequence length="631" mass="68969">MSTHDSMSMVYKCLSKGAVDYLLKPIRKNELKNLWQHVWRKCHSVYTPYMHKHQSSVIPAENLSHYSSFHQSIGSESESGVRTQKSTKSKGLGESDNNTGSKDGEEIGTIGNMGDGSDHGSGTQISCTKIVVEVDSPKPWEQLTDPRDTTCAQVIHSTLEELGNNWVPTGTTKECKRQGRDLDTRVPTFPNLQLEDPCEKVLTTKDGNTGAKFFEKHSKKDGEGTDKGLLELNGDNGEFRNQVAGVMSVTNISPDPQIGSAVFGIENDLSKVSSAKDKGLYQTKQIPSLELSLKRLRDIGDTGTTAHDRNVLRHSDFSAFSRYNSTSNPNQAPTGNVGSCSPLDNSSEAAKTESLTNLHSNSNGTQPNQRSNGSSNNNDMGSTTNNAFRKLIVHCDKPAPKSAIKNMHSSSAFQPVQNGHTPAAHPLGHGKANAGIDNMVLSHSRGVNQQVRVQHHHHHYHNHHHHVHNMPQQQQQQLPANHDNLSLNNMAAAAPQCGSSTALSTNVKGTTGFQNINAADGSGSDHGSNGQNGSSVALNPRGGKMDGENELAWKGGTNGGIGLGSRNGFDRNRFAQREAALNKFRQKRKERCFEKKVRYQSRKKLAEQRPRIRGQFVRQVGRENKDKDACS</sequence>
<dbReference type="PROSITE" id="PS50110">
    <property type="entry name" value="RESPONSE_REGULATORY"/>
    <property type="match status" value="1"/>
</dbReference>
<dbReference type="GO" id="GO:0005634">
    <property type="term" value="C:nucleus"/>
    <property type="evidence" value="ECO:0007669"/>
    <property type="project" value="UniProtKB-SubCell"/>
</dbReference>
<dbReference type="AlphaFoldDB" id="A0AAV8TIM6"/>
<evidence type="ECO:0000256" key="2">
    <source>
        <dbReference type="ARBA" id="ARBA00010330"/>
    </source>
</evidence>
<evidence type="ECO:0000256" key="6">
    <source>
        <dbReference type="PROSITE-ProRule" id="PRU00357"/>
    </source>
</evidence>
<keyword evidence="11" id="KW-1185">Reference proteome</keyword>
<evidence type="ECO:0000256" key="5">
    <source>
        <dbReference type="PROSITE-ProRule" id="PRU00169"/>
    </source>
</evidence>
<dbReference type="Proteomes" id="UP001159364">
    <property type="component" value="Linkage Group LG05"/>
</dbReference>